<name>A0A1F8EDA5_9BACT</name>
<sequence>MSRFCIAIALSIDWHIVLGRYQFLKSEEFMLLTLAVPLVLLVTSGPLVNSPPDVKNFNVVLSKELEFRVNDCKTGFLGRVVDYQNPNDTNEFVRVYYRQVAIVSERACENKSVEEGGLDRNFSNLKYHNQQEAKVLGRVQQATDAFAYVQWRTVRDPRTGQDIREDFLRSWLLDQNGNCALSYGYDLSTSPFSEPSKADSKKQIIVGIKFTLAGQVHIVRIDQDDIATSKEATNEKK</sequence>
<comment type="caution">
    <text evidence="1">The sequence shown here is derived from an EMBL/GenBank/DDBJ whole genome shotgun (WGS) entry which is preliminary data.</text>
</comment>
<protein>
    <submittedName>
        <fullName evidence="1">Uncharacterized protein</fullName>
    </submittedName>
</protein>
<dbReference type="Proteomes" id="UP000176893">
    <property type="component" value="Unassembled WGS sequence"/>
</dbReference>
<organism evidence="1 2">
    <name type="scientific">Candidatus Yanofskybacteria bacterium RIFCSPHIGHO2_01_FULL_41_26</name>
    <dbReference type="NCBI Taxonomy" id="1802661"/>
    <lineage>
        <taxon>Bacteria</taxon>
        <taxon>Candidatus Yanofskyibacteriota</taxon>
    </lineage>
</organism>
<accession>A0A1F8EDA5</accession>
<proteinExistence type="predicted"/>
<evidence type="ECO:0000313" key="2">
    <source>
        <dbReference type="Proteomes" id="UP000176893"/>
    </source>
</evidence>
<dbReference type="EMBL" id="MGJB01000012">
    <property type="protein sequence ID" value="OGM98577.1"/>
    <property type="molecule type" value="Genomic_DNA"/>
</dbReference>
<dbReference type="AlphaFoldDB" id="A0A1F8EDA5"/>
<dbReference type="STRING" id="1802661.A2649_00045"/>
<gene>
    <name evidence="1" type="ORF">A2649_00045</name>
</gene>
<reference evidence="1 2" key="1">
    <citation type="journal article" date="2016" name="Nat. Commun.">
        <title>Thousands of microbial genomes shed light on interconnected biogeochemical processes in an aquifer system.</title>
        <authorList>
            <person name="Anantharaman K."/>
            <person name="Brown C.T."/>
            <person name="Hug L.A."/>
            <person name="Sharon I."/>
            <person name="Castelle C.J."/>
            <person name="Probst A.J."/>
            <person name="Thomas B.C."/>
            <person name="Singh A."/>
            <person name="Wilkins M.J."/>
            <person name="Karaoz U."/>
            <person name="Brodie E.L."/>
            <person name="Williams K.H."/>
            <person name="Hubbard S.S."/>
            <person name="Banfield J.F."/>
        </authorList>
    </citation>
    <scope>NUCLEOTIDE SEQUENCE [LARGE SCALE GENOMIC DNA]</scope>
</reference>
<evidence type="ECO:0000313" key="1">
    <source>
        <dbReference type="EMBL" id="OGM98577.1"/>
    </source>
</evidence>